<evidence type="ECO:0000256" key="1">
    <source>
        <dbReference type="ARBA" id="ARBA00006484"/>
    </source>
</evidence>
<dbReference type="SUPFAM" id="SSF51735">
    <property type="entry name" value="NAD(P)-binding Rossmann-fold domains"/>
    <property type="match status" value="1"/>
</dbReference>
<evidence type="ECO:0000313" key="4">
    <source>
        <dbReference type="EnsemblMetazoa" id="SCAU013103-PA"/>
    </source>
</evidence>
<dbReference type="InterPro" id="IPR002347">
    <property type="entry name" value="SDR_fam"/>
</dbReference>
<proteinExistence type="inferred from homology"/>
<dbReference type="InterPro" id="IPR036291">
    <property type="entry name" value="NAD(P)-bd_dom_sf"/>
</dbReference>
<evidence type="ECO:0000313" key="5">
    <source>
        <dbReference type="Proteomes" id="UP000095300"/>
    </source>
</evidence>
<dbReference type="KEGG" id="scac:106092491"/>
<dbReference type="Proteomes" id="UP000095300">
    <property type="component" value="Unassembled WGS sequence"/>
</dbReference>
<keyword evidence="5" id="KW-1185">Reference proteome</keyword>
<evidence type="ECO:0008006" key="6">
    <source>
        <dbReference type="Google" id="ProtNLM"/>
    </source>
</evidence>
<dbReference type="AlphaFoldDB" id="A0A1I8Q1X1"/>
<dbReference type="PANTHER" id="PTHR43115">
    <property type="entry name" value="DEHYDROGENASE/REDUCTASE SDR FAMILY MEMBER 11"/>
    <property type="match status" value="1"/>
</dbReference>
<dbReference type="PANTHER" id="PTHR43115:SF4">
    <property type="entry name" value="DEHYDROGENASE_REDUCTASE SDR FAMILY MEMBER 11"/>
    <property type="match status" value="1"/>
</dbReference>
<dbReference type="PRINTS" id="PR00081">
    <property type="entry name" value="GDHRDH"/>
</dbReference>
<name>A0A1I8Q1X1_STOCA</name>
<comment type="similarity">
    <text evidence="1 3">Belongs to the short-chain dehydrogenases/reductases (SDR) family.</text>
</comment>
<dbReference type="STRING" id="35570.A0A1I8Q1X1"/>
<organism evidence="4 5">
    <name type="scientific">Stomoxys calcitrans</name>
    <name type="common">Stable fly</name>
    <name type="synonym">Conops calcitrans</name>
    <dbReference type="NCBI Taxonomy" id="35570"/>
    <lineage>
        <taxon>Eukaryota</taxon>
        <taxon>Metazoa</taxon>
        <taxon>Ecdysozoa</taxon>
        <taxon>Arthropoda</taxon>
        <taxon>Hexapoda</taxon>
        <taxon>Insecta</taxon>
        <taxon>Pterygota</taxon>
        <taxon>Neoptera</taxon>
        <taxon>Endopterygota</taxon>
        <taxon>Diptera</taxon>
        <taxon>Brachycera</taxon>
        <taxon>Muscomorpha</taxon>
        <taxon>Muscoidea</taxon>
        <taxon>Muscidae</taxon>
        <taxon>Stomoxys</taxon>
    </lineage>
</organism>
<accession>A0A1I8Q1X1</accession>
<protein>
    <recommendedName>
        <fullName evidence="6">Dehydrogenase</fullName>
    </recommendedName>
</protein>
<dbReference type="FunFam" id="3.40.50.720:FF:000047">
    <property type="entry name" value="NADP-dependent L-serine/L-allo-threonine dehydrogenase"/>
    <property type="match status" value="1"/>
</dbReference>
<sequence length="248" mass="27202">MERWQNKIAVVTGASAGIGAATCKALVEKGMIVVGLARRLEKMENQTRLLIEEQYRNNFHCYKCDVGNEESVKEAFAWIDRTFGGVHVLINNAGVCPKSSLLAADNSQAINAVVNTNLLAVVWCTREAFRIMKQHNFDGHIILVNSLAGHKIPHTPGFSFHIYAPAKHALTAMTEVLRQDFLTEGTKIKVTSISPAGVLTEIVSDVSFLAEGPILKTEDIADAIVYCIQTPPHVQIHDMIIRPVGDTT</sequence>
<keyword evidence="2" id="KW-0560">Oxidoreductase</keyword>
<dbReference type="GO" id="GO:0016616">
    <property type="term" value="F:oxidoreductase activity, acting on the CH-OH group of donors, NAD or NADP as acceptor"/>
    <property type="evidence" value="ECO:0007669"/>
    <property type="project" value="UniProtKB-ARBA"/>
</dbReference>
<evidence type="ECO:0000256" key="2">
    <source>
        <dbReference type="ARBA" id="ARBA00023002"/>
    </source>
</evidence>
<dbReference type="OrthoDB" id="1933717at2759"/>
<dbReference type="PRINTS" id="PR00080">
    <property type="entry name" value="SDRFAMILY"/>
</dbReference>
<evidence type="ECO:0000256" key="3">
    <source>
        <dbReference type="RuleBase" id="RU000363"/>
    </source>
</evidence>
<dbReference type="Pfam" id="PF00106">
    <property type="entry name" value="adh_short"/>
    <property type="match status" value="1"/>
</dbReference>
<reference evidence="4" key="1">
    <citation type="submission" date="2020-05" db="UniProtKB">
        <authorList>
            <consortium name="EnsemblMetazoa"/>
        </authorList>
    </citation>
    <scope>IDENTIFICATION</scope>
    <source>
        <strain evidence="4">USDA</strain>
    </source>
</reference>
<dbReference type="EnsemblMetazoa" id="SCAU013103-RA">
    <property type="protein sequence ID" value="SCAU013103-PA"/>
    <property type="gene ID" value="SCAU013103"/>
</dbReference>
<gene>
    <name evidence="4" type="primary">106092491</name>
</gene>
<dbReference type="Gene3D" id="3.40.50.720">
    <property type="entry name" value="NAD(P)-binding Rossmann-like Domain"/>
    <property type="match status" value="1"/>
</dbReference>
<dbReference type="VEuPathDB" id="VectorBase:SCAU013103"/>